<dbReference type="EMBL" id="RAZS01000001">
    <property type="protein sequence ID" value="RKN24099.1"/>
    <property type="molecule type" value="Genomic_DNA"/>
</dbReference>
<comment type="caution">
    <text evidence="3">The sequence shown here is derived from an EMBL/GenBank/DDBJ whole genome shotgun (WGS) entry which is preliminary data.</text>
</comment>
<reference evidence="4 5" key="1">
    <citation type="submission" date="2018-09" db="EMBL/GenBank/DDBJ databases">
        <title>Micromonospora sp. nov. MS1-9, isolated from a root of Musa sp.</title>
        <authorList>
            <person name="Kuncharoen N."/>
            <person name="Kudo T."/>
            <person name="Ohkuma M."/>
            <person name="Yuki M."/>
            <person name="Tanasupawat S."/>
        </authorList>
    </citation>
    <scope>NUCLEOTIDE SEQUENCE [LARGE SCALE GENOMIC DNA]</scope>
    <source>
        <strain evidence="3 5">MS1-9</strain>
        <strain evidence="2 4">NGC1-4</strain>
    </source>
</reference>
<dbReference type="Proteomes" id="UP000271548">
    <property type="component" value="Unassembled WGS sequence"/>
</dbReference>
<evidence type="ECO:0000313" key="5">
    <source>
        <dbReference type="Proteomes" id="UP000275865"/>
    </source>
</evidence>
<keyword evidence="4" id="KW-1185">Reference proteome</keyword>
<evidence type="ECO:0000259" key="1">
    <source>
        <dbReference type="Pfam" id="PF03551"/>
    </source>
</evidence>
<dbReference type="Proteomes" id="UP000275865">
    <property type="component" value="Unassembled WGS sequence"/>
</dbReference>
<dbReference type="EMBL" id="RAZT01000007">
    <property type="protein sequence ID" value="RKN31582.1"/>
    <property type="molecule type" value="Genomic_DNA"/>
</dbReference>
<gene>
    <name evidence="3" type="ORF">D7044_14755</name>
    <name evidence="2" type="ORF">D7147_03640</name>
</gene>
<dbReference type="PANTHER" id="PTHR43252:SF6">
    <property type="entry name" value="NEGATIVE TRANSCRIPTION REGULATOR PADR"/>
    <property type="match status" value="1"/>
</dbReference>
<organism evidence="3 5">
    <name type="scientific">Micromonospora musae</name>
    <dbReference type="NCBI Taxonomy" id="1894970"/>
    <lineage>
        <taxon>Bacteria</taxon>
        <taxon>Bacillati</taxon>
        <taxon>Actinomycetota</taxon>
        <taxon>Actinomycetes</taxon>
        <taxon>Micromonosporales</taxon>
        <taxon>Micromonosporaceae</taxon>
        <taxon>Micromonospora</taxon>
    </lineage>
</organism>
<dbReference type="SUPFAM" id="SSF46785">
    <property type="entry name" value="Winged helix' DNA-binding domain"/>
    <property type="match status" value="1"/>
</dbReference>
<proteinExistence type="predicted"/>
<evidence type="ECO:0000313" key="4">
    <source>
        <dbReference type="Proteomes" id="UP000271548"/>
    </source>
</evidence>
<dbReference type="OrthoDB" id="3186544at2"/>
<protein>
    <submittedName>
        <fullName evidence="3">PadR family transcriptional regulator</fullName>
    </submittedName>
</protein>
<dbReference type="Gene3D" id="1.10.10.10">
    <property type="entry name" value="Winged helix-like DNA-binding domain superfamily/Winged helix DNA-binding domain"/>
    <property type="match status" value="1"/>
</dbReference>
<sequence length="184" mass="20185">MSTPHVLLGLLATGDKHGYELKRAHDERLPQARPLAFGQVYATLSRMQRDGLVTVAGQERDGGPDRTTYALTGEGRAALDRWLNDVEPPYPYVTSTLLAKMAVALLVADVDRVRACLAAQRQAHTARLRELTVLKHAPSATLDDVVAADFAIAHLDADLKWLATTLSRVADWHREVRHEPAPGP</sequence>
<dbReference type="RefSeq" id="WP_120673774.1">
    <property type="nucleotide sequence ID" value="NZ_RAZS01000001.1"/>
</dbReference>
<dbReference type="InterPro" id="IPR005149">
    <property type="entry name" value="Tscrpt_reg_PadR_N"/>
</dbReference>
<dbReference type="InterPro" id="IPR036388">
    <property type="entry name" value="WH-like_DNA-bd_sf"/>
</dbReference>
<dbReference type="InterPro" id="IPR036390">
    <property type="entry name" value="WH_DNA-bd_sf"/>
</dbReference>
<accession>A0A3A9Y3I3</accession>
<dbReference type="AlphaFoldDB" id="A0A3A9Y3I3"/>
<dbReference type="Pfam" id="PF03551">
    <property type="entry name" value="PadR"/>
    <property type="match status" value="1"/>
</dbReference>
<evidence type="ECO:0000313" key="2">
    <source>
        <dbReference type="EMBL" id="RKN24099.1"/>
    </source>
</evidence>
<dbReference type="PANTHER" id="PTHR43252">
    <property type="entry name" value="TRANSCRIPTIONAL REGULATOR YQJI"/>
    <property type="match status" value="1"/>
</dbReference>
<evidence type="ECO:0000313" key="3">
    <source>
        <dbReference type="EMBL" id="RKN31582.1"/>
    </source>
</evidence>
<name>A0A3A9Y3I3_9ACTN</name>
<feature type="domain" description="Transcription regulator PadR N-terminal" evidence="1">
    <location>
        <begin position="7"/>
        <end position="80"/>
    </location>
</feature>